<accession>A0ABU2ZPZ7</accession>
<dbReference type="GO" id="GO:0009029">
    <property type="term" value="F:lipid-A 4'-kinase activity"/>
    <property type="evidence" value="ECO:0007669"/>
    <property type="project" value="UniProtKB-EC"/>
</dbReference>
<comment type="pathway">
    <text evidence="2 13">Glycolipid biosynthesis; lipid IV(A) biosynthesis; lipid IV(A) from (3R)-3-hydroxytetradecanoyl-[acyl-carrier-protein] and UDP-N-acetyl-alpha-D-glucosamine: step 6/6.</text>
</comment>
<dbReference type="SUPFAM" id="SSF52540">
    <property type="entry name" value="P-loop containing nucleoside triphosphate hydrolases"/>
    <property type="match status" value="1"/>
</dbReference>
<dbReference type="NCBIfam" id="TIGR00682">
    <property type="entry name" value="lpxK"/>
    <property type="match status" value="1"/>
</dbReference>
<keyword evidence="6 13" id="KW-0441">Lipid A biosynthesis</keyword>
<dbReference type="Pfam" id="PF02606">
    <property type="entry name" value="LpxK"/>
    <property type="match status" value="1"/>
</dbReference>
<evidence type="ECO:0000256" key="9">
    <source>
        <dbReference type="ARBA" id="ARBA00022777"/>
    </source>
</evidence>
<keyword evidence="9 13" id="KW-0418">Kinase</keyword>
<dbReference type="HAMAP" id="MF_00409">
    <property type="entry name" value="LpxK"/>
    <property type="match status" value="1"/>
</dbReference>
<evidence type="ECO:0000256" key="8">
    <source>
        <dbReference type="ARBA" id="ARBA00022741"/>
    </source>
</evidence>
<evidence type="ECO:0000313" key="14">
    <source>
        <dbReference type="EMBL" id="MDT0594485.1"/>
    </source>
</evidence>
<evidence type="ECO:0000256" key="5">
    <source>
        <dbReference type="ARBA" id="ARBA00022516"/>
    </source>
</evidence>
<dbReference type="RefSeq" id="WP_311367956.1">
    <property type="nucleotide sequence ID" value="NZ_JAVRHX010000001.1"/>
</dbReference>
<evidence type="ECO:0000256" key="7">
    <source>
        <dbReference type="ARBA" id="ARBA00022679"/>
    </source>
</evidence>
<gene>
    <name evidence="13 14" type="primary">lpxK</name>
    <name evidence="14" type="ORF">RM552_06480</name>
</gene>
<reference evidence="14 15" key="1">
    <citation type="submission" date="2023-09" db="EMBL/GenBank/DDBJ databases">
        <authorList>
            <person name="Rey-Velasco X."/>
        </authorList>
    </citation>
    <scope>NUCLEOTIDE SEQUENCE [LARGE SCALE GENOMIC DNA]</scope>
    <source>
        <strain evidence="14 15">P117</strain>
    </source>
</reference>
<evidence type="ECO:0000256" key="6">
    <source>
        <dbReference type="ARBA" id="ARBA00022556"/>
    </source>
</evidence>
<keyword evidence="11 13" id="KW-0443">Lipid metabolism</keyword>
<proteinExistence type="inferred from homology"/>
<protein>
    <recommendedName>
        <fullName evidence="4 13">Tetraacyldisaccharide 4'-kinase</fullName>
        <ecNumber evidence="3 13">2.7.1.130</ecNumber>
    </recommendedName>
    <alternativeName>
        <fullName evidence="12 13">Lipid A 4'-kinase</fullName>
    </alternativeName>
</protein>
<keyword evidence="15" id="KW-1185">Reference proteome</keyword>
<dbReference type="InterPro" id="IPR003758">
    <property type="entry name" value="LpxK"/>
</dbReference>
<organism evidence="14 15">
    <name type="scientific">Glaciecola petra</name>
    <dbReference type="NCBI Taxonomy" id="3075602"/>
    <lineage>
        <taxon>Bacteria</taxon>
        <taxon>Pseudomonadati</taxon>
        <taxon>Pseudomonadota</taxon>
        <taxon>Gammaproteobacteria</taxon>
        <taxon>Alteromonadales</taxon>
        <taxon>Alteromonadaceae</taxon>
        <taxon>Glaciecola</taxon>
    </lineage>
</organism>
<sequence>MMATTLQRWWYNNSLLVWLLLPFTLIFWSLSALRRLAFIIGIKKQYKSKIPIVIVGNISVGGNGKTPLVICLVEYFKAQGYTPVVLSRGYGGQQKDFPHVVTHNCPPGLVGDEPALLKNRLKCEVLIDPKRARACKYVELNTDADIIICDDGLQHYALGRDIELCVIDKRGLGNGCLLPMGPLRESAKRLSTVDTILFNANDEQFAALQDKLLQNVSISSYQMRLKATHWVNLCNDEIKDVSYFSSFTDKSAISAILAMAGIGDPQRFFDTLDALNIAYKEAKSYPDHYHFSEIDIPQNYTVLMTEKDAIKCKHFAHKDCWYLRVDASIDDAFYKSIEQKIKN</sequence>
<dbReference type="PANTHER" id="PTHR42724">
    <property type="entry name" value="TETRAACYLDISACCHARIDE 4'-KINASE"/>
    <property type="match status" value="1"/>
</dbReference>
<evidence type="ECO:0000256" key="4">
    <source>
        <dbReference type="ARBA" id="ARBA00016436"/>
    </source>
</evidence>
<evidence type="ECO:0000256" key="13">
    <source>
        <dbReference type="HAMAP-Rule" id="MF_00409"/>
    </source>
</evidence>
<comment type="catalytic activity">
    <reaction evidence="13">
        <text>a lipid A disaccharide + ATP = a lipid IVA + ADP + H(+)</text>
        <dbReference type="Rhea" id="RHEA:67840"/>
        <dbReference type="ChEBI" id="CHEBI:15378"/>
        <dbReference type="ChEBI" id="CHEBI:30616"/>
        <dbReference type="ChEBI" id="CHEBI:176343"/>
        <dbReference type="ChEBI" id="CHEBI:176425"/>
        <dbReference type="ChEBI" id="CHEBI:456216"/>
        <dbReference type="EC" id="2.7.1.130"/>
    </reaction>
</comment>
<evidence type="ECO:0000256" key="2">
    <source>
        <dbReference type="ARBA" id="ARBA00004870"/>
    </source>
</evidence>
<evidence type="ECO:0000256" key="11">
    <source>
        <dbReference type="ARBA" id="ARBA00023098"/>
    </source>
</evidence>
<keyword evidence="10 13" id="KW-0067">ATP-binding</keyword>
<comment type="function">
    <text evidence="1 13">Transfers the gamma-phosphate of ATP to the 4'-position of a tetraacyldisaccharide 1-phosphate intermediate (termed DS-1-P) to form tetraacyldisaccharide 1,4'-bis-phosphate (lipid IVA).</text>
</comment>
<evidence type="ECO:0000313" key="15">
    <source>
        <dbReference type="Proteomes" id="UP001253545"/>
    </source>
</evidence>
<evidence type="ECO:0000256" key="12">
    <source>
        <dbReference type="ARBA" id="ARBA00029757"/>
    </source>
</evidence>
<dbReference type="Proteomes" id="UP001253545">
    <property type="component" value="Unassembled WGS sequence"/>
</dbReference>
<dbReference type="EC" id="2.7.1.130" evidence="3 13"/>
<keyword evidence="8 13" id="KW-0547">Nucleotide-binding</keyword>
<dbReference type="InterPro" id="IPR027417">
    <property type="entry name" value="P-loop_NTPase"/>
</dbReference>
<evidence type="ECO:0000256" key="1">
    <source>
        <dbReference type="ARBA" id="ARBA00002274"/>
    </source>
</evidence>
<keyword evidence="5 13" id="KW-0444">Lipid biosynthesis</keyword>
<dbReference type="EMBL" id="JAVRHX010000001">
    <property type="protein sequence ID" value="MDT0594485.1"/>
    <property type="molecule type" value="Genomic_DNA"/>
</dbReference>
<name>A0ABU2ZPZ7_9ALTE</name>
<evidence type="ECO:0000256" key="10">
    <source>
        <dbReference type="ARBA" id="ARBA00022840"/>
    </source>
</evidence>
<comment type="caution">
    <text evidence="14">The sequence shown here is derived from an EMBL/GenBank/DDBJ whole genome shotgun (WGS) entry which is preliminary data.</text>
</comment>
<evidence type="ECO:0000256" key="3">
    <source>
        <dbReference type="ARBA" id="ARBA00012071"/>
    </source>
</evidence>
<keyword evidence="7 13" id="KW-0808">Transferase</keyword>
<dbReference type="PANTHER" id="PTHR42724:SF1">
    <property type="entry name" value="TETRAACYLDISACCHARIDE 4'-KINASE, MITOCHONDRIAL-RELATED"/>
    <property type="match status" value="1"/>
</dbReference>
<feature type="binding site" evidence="13">
    <location>
        <begin position="59"/>
        <end position="66"/>
    </location>
    <ligand>
        <name>ATP</name>
        <dbReference type="ChEBI" id="CHEBI:30616"/>
    </ligand>
</feature>
<comment type="similarity">
    <text evidence="13">Belongs to the LpxK family.</text>
</comment>